<organism evidence="1">
    <name type="scientific">Brugia malayi</name>
    <name type="common">Filarial nematode worm</name>
    <dbReference type="NCBI Taxonomy" id="6279"/>
    <lineage>
        <taxon>Eukaryota</taxon>
        <taxon>Metazoa</taxon>
        <taxon>Ecdysozoa</taxon>
        <taxon>Nematoda</taxon>
        <taxon>Chromadorea</taxon>
        <taxon>Rhabditida</taxon>
        <taxon>Spirurina</taxon>
        <taxon>Spiruromorpha</taxon>
        <taxon>Filarioidea</taxon>
        <taxon>Onchocercidae</taxon>
        <taxon>Brugia</taxon>
    </lineage>
</organism>
<name>A0A0J9XP49_BRUMA</name>
<protein>
    <submittedName>
        <fullName evidence="1">Bm7056, isoform c</fullName>
    </submittedName>
</protein>
<accession>A0A0J9XP49</accession>
<gene>
    <name evidence="1" type="primary">Bm7056</name>
    <name evidence="1" type="ORF">BM_Bm7056</name>
</gene>
<sequence>MQFLGESCPMILLSMIL</sequence>
<reference evidence="1" key="2">
    <citation type="submission" date="2012-12" db="EMBL/GenBank/DDBJ databases">
        <authorList>
            <person name="Gao Y.W."/>
            <person name="Fan S.T."/>
            <person name="Sun H.T."/>
            <person name="Wang Z."/>
            <person name="Gao X.L."/>
            <person name="Li Y.G."/>
            <person name="Wang T.C."/>
            <person name="Zhang K."/>
            <person name="Xu W.W."/>
            <person name="Yu Z.J."/>
            <person name="Xia X.Z."/>
        </authorList>
    </citation>
    <scope>NUCLEOTIDE SEQUENCE</scope>
    <source>
        <strain evidence="1">FR3</strain>
    </source>
</reference>
<dbReference type="EMBL" id="LN856840">
    <property type="protein sequence ID" value="CDP92611.1"/>
    <property type="molecule type" value="Genomic_DNA"/>
</dbReference>
<evidence type="ECO:0000313" key="1">
    <source>
        <dbReference type="EMBL" id="CDP92611.1"/>
    </source>
</evidence>
<reference evidence="1" key="1">
    <citation type="journal article" date="2007" name="Science">
        <title>Draft genome of the filarial nematode parasite Brugia malayi.</title>
        <authorList>
            <person name="Ghedin E."/>
            <person name="Wang S."/>
            <person name="Spiro D."/>
            <person name="Caler E."/>
            <person name="Zhao Q."/>
            <person name="Crabtree J."/>
            <person name="Allen J.E."/>
            <person name="Delcher A.L."/>
            <person name="Guiliano D.B."/>
            <person name="Miranda-Saavedra D."/>
            <person name="Angiuoli S.V."/>
            <person name="Creasy T."/>
            <person name="Amedeo P."/>
            <person name="Haas B."/>
            <person name="El-Sayed N.M."/>
            <person name="Wortman J.R."/>
            <person name="Feldblyum T."/>
            <person name="Tallon L."/>
            <person name="Schatz M."/>
            <person name="Shumway M."/>
            <person name="Koo H."/>
            <person name="Salzberg S.L."/>
            <person name="Schobel S."/>
            <person name="Pertea M."/>
            <person name="Pop M."/>
            <person name="White O."/>
            <person name="Barton G.J."/>
            <person name="Carlow C.K."/>
            <person name="Crawford M.J."/>
            <person name="Daub J."/>
            <person name="Dimmic M.W."/>
            <person name="Estes C.F."/>
            <person name="Foster J.M."/>
            <person name="Ganatra M."/>
            <person name="Gregory W.F."/>
            <person name="Johnson N.M."/>
            <person name="Jin J."/>
            <person name="Komuniecki R."/>
            <person name="Korf I."/>
            <person name="Kumar S."/>
            <person name="Laney S."/>
            <person name="Li B.W."/>
            <person name="Li W."/>
            <person name="Lindblom T.H."/>
            <person name="Lustigman S."/>
            <person name="Ma D."/>
            <person name="Maina C.V."/>
            <person name="Martin D.M."/>
            <person name="McCarter J.P."/>
            <person name="McReynolds L."/>
            <person name="Mitreva M."/>
            <person name="Nutman T.B."/>
            <person name="Parkinson J."/>
            <person name="Peregrin-Alvarez J.M."/>
            <person name="Poole C."/>
            <person name="Ren Q."/>
            <person name="Saunders L."/>
            <person name="Sluder A.E."/>
            <person name="Smith K."/>
            <person name="Stanke M."/>
            <person name="Unnasch T.R."/>
            <person name="Ware J."/>
            <person name="Wei A.D."/>
            <person name="Weil G."/>
            <person name="Williams D.J."/>
            <person name="Zhang Y."/>
            <person name="Williams S.A."/>
            <person name="Fraser-Liggett C."/>
            <person name="Slatko B."/>
            <person name="Blaxter M.L."/>
            <person name="Scott A.L."/>
        </authorList>
    </citation>
    <scope>NUCLEOTIDE SEQUENCE</scope>
    <source>
        <strain evidence="1">FR3</strain>
    </source>
</reference>
<dbReference type="AlphaFoldDB" id="A0A0J9XP49"/>
<proteinExistence type="predicted"/>